<reference evidence="1" key="1">
    <citation type="journal article" date="2021" name="PeerJ">
        <title>Extensive microbial diversity within the chicken gut microbiome revealed by metagenomics and culture.</title>
        <authorList>
            <person name="Gilroy R."/>
            <person name="Ravi A."/>
            <person name="Getino M."/>
            <person name="Pursley I."/>
            <person name="Horton D.L."/>
            <person name="Alikhan N.F."/>
            <person name="Baker D."/>
            <person name="Gharbi K."/>
            <person name="Hall N."/>
            <person name="Watson M."/>
            <person name="Adriaenssens E.M."/>
            <person name="Foster-Nyarko E."/>
            <person name="Jarju S."/>
            <person name="Secka A."/>
            <person name="Antonio M."/>
            <person name="Oren A."/>
            <person name="Chaudhuri R.R."/>
            <person name="La Ragione R."/>
            <person name="Hildebrand F."/>
            <person name="Pallen M.J."/>
        </authorList>
    </citation>
    <scope>NUCLEOTIDE SEQUENCE</scope>
    <source>
        <strain evidence="1">ChiSxjej5B17-1746</strain>
    </source>
</reference>
<dbReference type="AlphaFoldDB" id="A0A9D1U964"/>
<gene>
    <name evidence="1" type="ORF">H9874_06580</name>
</gene>
<name>A0A9D1U964_9BACT</name>
<dbReference type="Gene3D" id="3.30.2000.10">
    <property type="entry name" value="Phage tail protein-like"/>
    <property type="match status" value="1"/>
</dbReference>
<dbReference type="InterPro" id="IPR035934">
    <property type="entry name" value="Phage_tail_protein-like_sf"/>
</dbReference>
<proteinExistence type="predicted"/>
<dbReference type="Pfam" id="PF09646">
    <property type="entry name" value="Gp37"/>
    <property type="match status" value="1"/>
</dbReference>
<dbReference type="Proteomes" id="UP000824264">
    <property type="component" value="Unassembled WGS sequence"/>
</dbReference>
<organism evidence="1 2">
    <name type="scientific">Candidatus Bilophila faecipullorum</name>
    <dbReference type="NCBI Taxonomy" id="2838482"/>
    <lineage>
        <taxon>Bacteria</taxon>
        <taxon>Pseudomonadati</taxon>
        <taxon>Thermodesulfobacteriota</taxon>
        <taxon>Desulfovibrionia</taxon>
        <taxon>Desulfovibrionales</taxon>
        <taxon>Desulfovibrionaceae</taxon>
        <taxon>Bilophila</taxon>
    </lineage>
</organism>
<evidence type="ECO:0000313" key="1">
    <source>
        <dbReference type="EMBL" id="HIW78793.1"/>
    </source>
</evidence>
<comment type="caution">
    <text evidence="1">The sequence shown here is derived from an EMBL/GenBank/DDBJ whole genome shotgun (WGS) entry which is preliminary data.</text>
</comment>
<accession>A0A9D1U964</accession>
<sequence>MATTNEILAAVRERLATLPLAAELWPEHHEKYRLNHPLGAALVGYAGARFGDAKDVGICIQERDMVIPVILCFRQLNGPNGAIDMLDRVRTLLLGFAPPDCDKILLQAEKFAGEEDRVWWYQLDVACRTMAVEDAEEEDGPVLTHLNYEEQPL</sequence>
<dbReference type="SUPFAM" id="SSF143749">
    <property type="entry name" value="Phage tail protein-like"/>
    <property type="match status" value="1"/>
</dbReference>
<protein>
    <submittedName>
        <fullName evidence="1">Gp37 family protein</fullName>
    </submittedName>
</protein>
<evidence type="ECO:0000313" key="2">
    <source>
        <dbReference type="Proteomes" id="UP000824264"/>
    </source>
</evidence>
<dbReference type="InterPro" id="IPR038042">
    <property type="entry name" value="Gp37-like"/>
</dbReference>
<dbReference type="EMBL" id="DXGI01000246">
    <property type="protein sequence ID" value="HIW78793.1"/>
    <property type="molecule type" value="Genomic_DNA"/>
</dbReference>
<reference evidence="1" key="2">
    <citation type="submission" date="2021-04" db="EMBL/GenBank/DDBJ databases">
        <authorList>
            <person name="Gilroy R."/>
        </authorList>
    </citation>
    <scope>NUCLEOTIDE SEQUENCE</scope>
    <source>
        <strain evidence="1">ChiSxjej5B17-1746</strain>
    </source>
</reference>
<dbReference type="InterPro" id="IPR018602">
    <property type="entry name" value="Gp37/STM4215"/>
</dbReference>